<comment type="catalytic activity">
    <reaction evidence="8">
        <text>beta-D-glucose 1-phosphate = beta-D-glucose 6-phosphate</text>
        <dbReference type="Rhea" id="RHEA:20113"/>
        <dbReference type="ChEBI" id="CHEBI:57684"/>
        <dbReference type="ChEBI" id="CHEBI:58247"/>
        <dbReference type="EC" id="5.4.2.6"/>
    </reaction>
</comment>
<evidence type="ECO:0000256" key="6">
    <source>
        <dbReference type="ARBA" id="ARBA00023235"/>
    </source>
</evidence>
<dbReference type="InterPro" id="IPR051600">
    <property type="entry name" value="Beta-PGM-like"/>
</dbReference>
<evidence type="ECO:0000313" key="11">
    <source>
        <dbReference type="EMBL" id="GAA4395553.1"/>
    </source>
</evidence>
<dbReference type="SFLD" id="SFLDG01129">
    <property type="entry name" value="C1.5:_HAD__Beta-PGM__Phosphata"/>
    <property type="match status" value="1"/>
</dbReference>
<dbReference type="EMBL" id="BAABHB010000001">
    <property type="protein sequence ID" value="GAA4395553.1"/>
    <property type="molecule type" value="Genomic_DNA"/>
</dbReference>
<evidence type="ECO:0000256" key="3">
    <source>
        <dbReference type="ARBA" id="ARBA00022553"/>
    </source>
</evidence>
<keyword evidence="7" id="KW-0119">Carbohydrate metabolism</keyword>
<evidence type="ECO:0000256" key="4">
    <source>
        <dbReference type="ARBA" id="ARBA00022723"/>
    </source>
</evidence>
<dbReference type="NCBIfam" id="TIGR01509">
    <property type="entry name" value="HAD-SF-IA-v3"/>
    <property type="match status" value="1"/>
</dbReference>
<evidence type="ECO:0000256" key="1">
    <source>
        <dbReference type="ARBA" id="ARBA00001946"/>
    </source>
</evidence>
<dbReference type="InterPro" id="IPR036412">
    <property type="entry name" value="HAD-like_sf"/>
</dbReference>
<dbReference type="SFLD" id="SFLDG01135">
    <property type="entry name" value="C1.5.6:_HAD__Beta-PGM__Phospha"/>
    <property type="match status" value="1"/>
</dbReference>
<evidence type="ECO:0000256" key="10">
    <source>
        <dbReference type="ARBA" id="ARBA00044991"/>
    </source>
</evidence>
<dbReference type="InterPro" id="IPR023214">
    <property type="entry name" value="HAD_sf"/>
</dbReference>
<dbReference type="PANTHER" id="PTHR46193:SF18">
    <property type="entry name" value="HEXITOL PHOSPHATASE B"/>
    <property type="match status" value="1"/>
</dbReference>
<comment type="similarity">
    <text evidence="2">Belongs to the HAD-like hydrolase superfamily. CbbY/CbbZ/Gph/YieH family.</text>
</comment>
<dbReference type="Gene3D" id="3.40.50.1000">
    <property type="entry name" value="HAD superfamily/HAD-like"/>
    <property type="match status" value="1"/>
</dbReference>
<dbReference type="InterPro" id="IPR023198">
    <property type="entry name" value="PGP-like_dom2"/>
</dbReference>
<keyword evidence="3" id="KW-0597">Phosphoprotein</keyword>
<accession>A0ABP8JSP5</accession>
<dbReference type="SFLD" id="SFLDF00046">
    <property type="entry name" value="beta-phosphoglucomutase"/>
    <property type="match status" value="1"/>
</dbReference>
<dbReference type="CDD" id="cd02598">
    <property type="entry name" value="HAD_BPGM"/>
    <property type="match status" value="1"/>
</dbReference>
<dbReference type="RefSeq" id="WP_345263148.1">
    <property type="nucleotide sequence ID" value="NZ_BAABHB010000001.1"/>
</dbReference>
<dbReference type="InterPro" id="IPR010972">
    <property type="entry name" value="Beta-PGM"/>
</dbReference>
<reference evidence="12" key="1">
    <citation type="journal article" date="2019" name="Int. J. Syst. Evol. Microbiol.">
        <title>The Global Catalogue of Microorganisms (GCM) 10K type strain sequencing project: providing services to taxonomists for standard genome sequencing and annotation.</title>
        <authorList>
            <consortium name="The Broad Institute Genomics Platform"/>
            <consortium name="The Broad Institute Genome Sequencing Center for Infectious Disease"/>
            <person name="Wu L."/>
            <person name="Ma J."/>
        </authorList>
    </citation>
    <scope>NUCLEOTIDE SEQUENCE [LARGE SCALE GENOMIC DNA]</scope>
    <source>
        <strain evidence="12">JCM 17925</strain>
    </source>
</reference>
<dbReference type="InterPro" id="IPR010976">
    <property type="entry name" value="B-phosphoglucomutase_hydrolase"/>
</dbReference>
<keyword evidence="5" id="KW-0460">Magnesium</keyword>
<dbReference type="Gene3D" id="1.10.150.240">
    <property type="entry name" value="Putative phosphatase, domain 2"/>
    <property type="match status" value="1"/>
</dbReference>
<dbReference type="SUPFAM" id="SSF56784">
    <property type="entry name" value="HAD-like"/>
    <property type="match status" value="1"/>
</dbReference>
<proteinExistence type="inferred from homology"/>
<organism evidence="11 12">
    <name type="scientific">Nibrella viscosa</name>
    <dbReference type="NCBI Taxonomy" id="1084524"/>
    <lineage>
        <taxon>Bacteria</taxon>
        <taxon>Pseudomonadati</taxon>
        <taxon>Bacteroidota</taxon>
        <taxon>Cytophagia</taxon>
        <taxon>Cytophagales</taxon>
        <taxon>Spirosomataceae</taxon>
        <taxon>Nibrella</taxon>
    </lineage>
</organism>
<comment type="caution">
    <text evidence="11">The sequence shown here is derived from an EMBL/GenBank/DDBJ whole genome shotgun (WGS) entry which is preliminary data.</text>
</comment>
<dbReference type="Pfam" id="PF00702">
    <property type="entry name" value="Hydrolase"/>
    <property type="match status" value="1"/>
</dbReference>
<evidence type="ECO:0000256" key="2">
    <source>
        <dbReference type="ARBA" id="ARBA00006171"/>
    </source>
</evidence>
<evidence type="ECO:0000256" key="8">
    <source>
        <dbReference type="ARBA" id="ARBA00044926"/>
    </source>
</evidence>
<keyword evidence="6" id="KW-0413">Isomerase</keyword>
<dbReference type="EC" id="5.4.2.6" evidence="9"/>
<keyword evidence="12" id="KW-1185">Reference proteome</keyword>
<dbReference type="NCBIfam" id="TIGR02009">
    <property type="entry name" value="PGMB-YQAB-SF"/>
    <property type="match status" value="1"/>
</dbReference>
<evidence type="ECO:0000313" key="12">
    <source>
        <dbReference type="Proteomes" id="UP001500936"/>
    </source>
</evidence>
<dbReference type="SFLD" id="SFLDS00003">
    <property type="entry name" value="Haloacid_Dehalogenase"/>
    <property type="match status" value="1"/>
</dbReference>
<comment type="cofactor">
    <cofactor evidence="1">
        <name>Mg(2+)</name>
        <dbReference type="ChEBI" id="CHEBI:18420"/>
    </cofactor>
</comment>
<evidence type="ECO:0000256" key="5">
    <source>
        <dbReference type="ARBA" id="ARBA00022842"/>
    </source>
</evidence>
<dbReference type="Proteomes" id="UP001500936">
    <property type="component" value="Unassembled WGS sequence"/>
</dbReference>
<gene>
    <name evidence="11" type="primary">pgmB</name>
    <name evidence="11" type="ORF">GCM10023187_02580</name>
</gene>
<name>A0ABP8JSP5_9BACT</name>
<evidence type="ECO:0000256" key="9">
    <source>
        <dbReference type="ARBA" id="ARBA00044968"/>
    </source>
</evidence>
<dbReference type="PANTHER" id="PTHR46193">
    <property type="entry name" value="6-PHOSPHOGLUCONATE PHOSPHATASE"/>
    <property type="match status" value="1"/>
</dbReference>
<keyword evidence="4" id="KW-0479">Metal-binding</keyword>
<sequence>MTIKAFLFDLDGVIVDTAIFHYQAWRRMANELGFDISEEFNEQLKGISRVESLEIILQHGNLVLPEERKAELAAQKNQWYLELVSRMTPDDILPGVPAFFSQVHDAGIKTALGSVSKNARLILERIGMSNVFGTVIDGNKIARGKPDPEVFLKGAEELGVSPADCVVFEDAVAGIEAAKRGGMLAVGIGSPNVLTQADIVWPSLEHVTVTQLLKSLDRSAGLDVY</sequence>
<evidence type="ECO:0000256" key="7">
    <source>
        <dbReference type="ARBA" id="ARBA00023277"/>
    </source>
</evidence>
<protein>
    <recommendedName>
        <fullName evidence="10">Beta-phosphoglucomutase</fullName>
        <ecNumber evidence="9">5.4.2.6</ecNumber>
    </recommendedName>
</protein>
<dbReference type="InterPro" id="IPR006439">
    <property type="entry name" value="HAD-SF_hydro_IA"/>
</dbReference>
<dbReference type="NCBIfam" id="TIGR01990">
    <property type="entry name" value="bPGM"/>
    <property type="match status" value="1"/>
</dbReference>